<reference evidence="2" key="1">
    <citation type="journal article" date="2019" name="Int. J. Syst. Evol. Microbiol.">
        <title>The Global Catalogue of Microorganisms (GCM) 10K type strain sequencing project: providing services to taxonomists for standard genome sequencing and annotation.</title>
        <authorList>
            <consortium name="The Broad Institute Genomics Platform"/>
            <consortium name="The Broad Institute Genome Sequencing Center for Infectious Disease"/>
            <person name="Wu L."/>
            <person name="Ma J."/>
        </authorList>
    </citation>
    <scope>NUCLEOTIDE SEQUENCE [LARGE SCALE GENOMIC DNA]</scope>
    <source>
        <strain evidence="2">CGMCC 1.12479</strain>
    </source>
</reference>
<organism evidence="1 2">
    <name type="scientific">Belliella aquatica</name>
    <dbReference type="NCBI Taxonomy" id="1323734"/>
    <lineage>
        <taxon>Bacteria</taxon>
        <taxon>Pseudomonadati</taxon>
        <taxon>Bacteroidota</taxon>
        <taxon>Cytophagia</taxon>
        <taxon>Cytophagales</taxon>
        <taxon>Cyclobacteriaceae</taxon>
        <taxon>Belliella</taxon>
    </lineage>
</organism>
<dbReference type="Proteomes" id="UP000635885">
    <property type="component" value="Unassembled WGS sequence"/>
</dbReference>
<name>A0ABQ1LXC5_9BACT</name>
<protein>
    <submittedName>
        <fullName evidence="1">Uncharacterized protein</fullName>
    </submittedName>
</protein>
<evidence type="ECO:0000313" key="1">
    <source>
        <dbReference type="EMBL" id="GGC31276.1"/>
    </source>
</evidence>
<comment type="caution">
    <text evidence="1">The sequence shown here is derived from an EMBL/GenBank/DDBJ whole genome shotgun (WGS) entry which is preliminary data.</text>
</comment>
<sequence>MYLTLDYSDDKLYAYLREETYQRGLNFKEASDDISFTLHYSDEDRQTIAKTYNIKRTDIEDGVFLIKL</sequence>
<proteinExistence type="predicted"/>
<dbReference type="EMBL" id="BMFD01000002">
    <property type="protein sequence ID" value="GGC31276.1"/>
    <property type="molecule type" value="Genomic_DNA"/>
</dbReference>
<evidence type="ECO:0000313" key="2">
    <source>
        <dbReference type="Proteomes" id="UP000635885"/>
    </source>
</evidence>
<dbReference type="RefSeq" id="WP_188439900.1">
    <property type="nucleotide sequence ID" value="NZ_BMFD01000002.1"/>
</dbReference>
<accession>A0ABQ1LXC5</accession>
<gene>
    <name evidence="1" type="ORF">GCM10010993_07740</name>
</gene>
<keyword evidence="2" id="KW-1185">Reference proteome</keyword>